<name>A0ACB9YVZ2_9PEZI</name>
<keyword evidence="2" id="KW-1185">Reference proteome</keyword>
<proteinExistence type="predicted"/>
<sequence>MVFQRVSGFQTLVTKNLRERRFRGRQSNTTPAQASRQPPINEAHSEKLVRLLEWDDLRKHGSDHLRTGYRAECASLRSCLRSWSYIHNESVNIFSHIIGAIIFLALPFYVFRTEIPPRYRVATTADVFVCSVYFLGVCVCFALSTFFHTFMCHSEAVYSLGIKLDYQGILLLMCGANVPLIYYSIPCEPRSQVAYWSFNTLLAGLCSLATFHPSIGGPHLGHVRAWLFATFGFCSVIAPIIIGVMKHGIEDQSRRVGLAWIGMTALFNGTGVVVYALKFPEQWYPRTFDLFGASHQVMHVMVVLAALTYTKAMLQAFDFHHQYGVCIEDTSHYTFLPTS</sequence>
<evidence type="ECO:0000313" key="2">
    <source>
        <dbReference type="Proteomes" id="UP001497700"/>
    </source>
</evidence>
<accession>A0ACB9YVZ2</accession>
<protein>
    <submittedName>
        <fullName evidence="1">Hemolysin-III channel protein-like protein Izh2</fullName>
    </submittedName>
</protein>
<evidence type="ECO:0000313" key="1">
    <source>
        <dbReference type="EMBL" id="KAI4863557.1"/>
    </source>
</evidence>
<dbReference type="Proteomes" id="UP001497700">
    <property type="component" value="Unassembled WGS sequence"/>
</dbReference>
<comment type="caution">
    <text evidence="1">The sequence shown here is derived from an EMBL/GenBank/DDBJ whole genome shotgun (WGS) entry which is preliminary data.</text>
</comment>
<reference evidence="1 2" key="1">
    <citation type="journal article" date="2022" name="New Phytol.">
        <title>Ecological generalism drives hyperdiversity of secondary metabolite gene clusters in xylarialean endophytes.</title>
        <authorList>
            <person name="Franco M.E.E."/>
            <person name="Wisecaver J.H."/>
            <person name="Arnold A.E."/>
            <person name="Ju Y.M."/>
            <person name="Slot J.C."/>
            <person name="Ahrendt S."/>
            <person name="Moore L.P."/>
            <person name="Eastman K.E."/>
            <person name="Scott K."/>
            <person name="Konkel Z."/>
            <person name="Mondo S.J."/>
            <person name="Kuo A."/>
            <person name="Hayes R.D."/>
            <person name="Haridas S."/>
            <person name="Andreopoulos B."/>
            <person name="Riley R."/>
            <person name="LaButti K."/>
            <person name="Pangilinan J."/>
            <person name="Lipzen A."/>
            <person name="Amirebrahimi M."/>
            <person name="Yan J."/>
            <person name="Adam C."/>
            <person name="Keymanesh K."/>
            <person name="Ng V."/>
            <person name="Louie K."/>
            <person name="Northen T."/>
            <person name="Drula E."/>
            <person name="Henrissat B."/>
            <person name="Hsieh H.M."/>
            <person name="Youens-Clark K."/>
            <person name="Lutzoni F."/>
            <person name="Miadlikowska J."/>
            <person name="Eastwood D.C."/>
            <person name="Hamelin R.C."/>
            <person name="Grigoriev I.V."/>
            <person name="U'Ren J.M."/>
        </authorList>
    </citation>
    <scope>NUCLEOTIDE SEQUENCE [LARGE SCALE GENOMIC DNA]</scope>
    <source>
        <strain evidence="1 2">CBS 119005</strain>
    </source>
</reference>
<dbReference type="EMBL" id="MU393501">
    <property type="protein sequence ID" value="KAI4863557.1"/>
    <property type="molecule type" value="Genomic_DNA"/>
</dbReference>
<gene>
    <name evidence="1" type="ORF">F4820DRAFT_471393</name>
</gene>
<organism evidence="1 2">
    <name type="scientific">Hypoxylon rubiginosum</name>
    <dbReference type="NCBI Taxonomy" id="110542"/>
    <lineage>
        <taxon>Eukaryota</taxon>
        <taxon>Fungi</taxon>
        <taxon>Dikarya</taxon>
        <taxon>Ascomycota</taxon>
        <taxon>Pezizomycotina</taxon>
        <taxon>Sordariomycetes</taxon>
        <taxon>Xylariomycetidae</taxon>
        <taxon>Xylariales</taxon>
        <taxon>Hypoxylaceae</taxon>
        <taxon>Hypoxylon</taxon>
    </lineage>
</organism>